<dbReference type="Pfam" id="PF00067">
    <property type="entry name" value="p450"/>
    <property type="match status" value="1"/>
</dbReference>
<protein>
    <recommendedName>
        <fullName evidence="5">unspecific monooxygenase</fullName>
        <ecNumber evidence="5">1.14.14.1</ecNumber>
    </recommendedName>
</protein>
<evidence type="ECO:0000256" key="12">
    <source>
        <dbReference type="ARBA" id="ARBA00023033"/>
    </source>
</evidence>
<sequence>MLQELTSYIADTNKTQASLVTFVLVLVGAKIILNLTRKDKTPPGPRGVPVLGYLPFFGSHPHITFHKLRQKYGDIFSIQMGSFPAVVINGKELIKEALVRKGDDFSGRPKFYLNSLLGEETFTLGQFSESFITHKKIAYNCLYVVANARRNPTEDMINEEAKIAVSEFNKQNEKPFNPSDFIYTSVGSVIFQICFGRHTNIREEDETFKIFLKNAREFTKFVGPGNPVDVIPWLRYVMPWKVSTIIELNNQTQQIRKQKVEQSLKTYTPSNPRHLTDGLTAAVKEAEADSSSVFTAESIYSILDDVIGAGLETLSTTLNWALLLLTANPTVQCKVHAEIDDVLGQRQPKLDDKSKMHYCMATIHEVSRFAGINPLSLPHAATKDTELEGYTIRKETVVIPNMYSISHDKMLWGDPFNFRPERFLDADGKLDKDITETFSPFSMGRRKCVGEFLARMELFLFFTGILQNCILTKPDHIKEYSFDSVFGLTLSPVPYEICASMR</sequence>
<feature type="binding site" description="axial binding residue" evidence="14">
    <location>
        <position position="448"/>
    </location>
    <ligand>
        <name>heme</name>
        <dbReference type="ChEBI" id="CHEBI:30413"/>
    </ligand>
    <ligandPart>
        <name>Fe</name>
        <dbReference type="ChEBI" id="CHEBI:18248"/>
    </ligandPart>
</feature>
<dbReference type="PANTHER" id="PTHR24289">
    <property type="entry name" value="STEROID 17-ALPHA-HYDROXYLASE/17,20 LYASE"/>
    <property type="match status" value="1"/>
</dbReference>
<evidence type="ECO:0000256" key="9">
    <source>
        <dbReference type="ARBA" id="ARBA00022848"/>
    </source>
</evidence>
<evidence type="ECO:0000256" key="14">
    <source>
        <dbReference type="PIRSR" id="PIRSR602401-1"/>
    </source>
</evidence>
<organism evidence="16 17">
    <name type="scientific">Patella caerulea</name>
    <name type="common">Rayed Mediterranean limpet</name>
    <dbReference type="NCBI Taxonomy" id="87958"/>
    <lineage>
        <taxon>Eukaryota</taxon>
        <taxon>Metazoa</taxon>
        <taxon>Spiralia</taxon>
        <taxon>Lophotrochozoa</taxon>
        <taxon>Mollusca</taxon>
        <taxon>Gastropoda</taxon>
        <taxon>Patellogastropoda</taxon>
        <taxon>Patelloidea</taxon>
        <taxon>Patellidae</taxon>
        <taxon>Patella</taxon>
    </lineage>
</organism>
<keyword evidence="12 15" id="KW-0503">Monooxygenase</keyword>
<accession>A0AAN8J729</accession>
<dbReference type="FunFam" id="1.10.630.10:FF:000238">
    <property type="entry name" value="Cytochrome P450 2A6"/>
    <property type="match status" value="1"/>
</dbReference>
<dbReference type="InterPro" id="IPR002401">
    <property type="entry name" value="Cyt_P450_E_grp-I"/>
</dbReference>
<dbReference type="EC" id="1.14.14.1" evidence="5"/>
<evidence type="ECO:0000256" key="11">
    <source>
        <dbReference type="ARBA" id="ARBA00023004"/>
    </source>
</evidence>
<dbReference type="InterPro" id="IPR017972">
    <property type="entry name" value="Cyt_P450_CS"/>
</dbReference>
<dbReference type="InterPro" id="IPR036396">
    <property type="entry name" value="Cyt_P450_sf"/>
</dbReference>
<proteinExistence type="inferred from homology"/>
<dbReference type="GO" id="GO:0005789">
    <property type="term" value="C:endoplasmic reticulum membrane"/>
    <property type="evidence" value="ECO:0007669"/>
    <property type="project" value="UniProtKB-SubCell"/>
</dbReference>
<keyword evidence="13" id="KW-0472">Membrane</keyword>
<dbReference type="GO" id="GO:0005506">
    <property type="term" value="F:iron ion binding"/>
    <property type="evidence" value="ECO:0007669"/>
    <property type="project" value="InterPro"/>
</dbReference>
<keyword evidence="8" id="KW-0256">Endoplasmic reticulum</keyword>
<comment type="similarity">
    <text evidence="4 15">Belongs to the cytochrome P450 family.</text>
</comment>
<dbReference type="GO" id="GO:0042448">
    <property type="term" value="P:progesterone metabolic process"/>
    <property type="evidence" value="ECO:0007669"/>
    <property type="project" value="TreeGrafter"/>
</dbReference>
<dbReference type="SUPFAM" id="SSF48264">
    <property type="entry name" value="Cytochrome P450"/>
    <property type="match status" value="1"/>
</dbReference>
<evidence type="ECO:0000256" key="7">
    <source>
        <dbReference type="ARBA" id="ARBA00022723"/>
    </source>
</evidence>
<dbReference type="GO" id="GO:0004508">
    <property type="term" value="F:steroid 17-alpha-monooxygenase activity"/>
    <property type="evidence" value="ECO:0007669"/>
    <property type="project" value="TreeGrafter"/>
</dbReference>
<dbReference type="PANTHER" id="PTHR24289:SF21">
    <property type="entry name" value="CYTOCHROME P450 1A"/>
    <property type="match status" value="1"/>
</dbReference>
<comment type="caution">
    <text evidence="16">The sequence shown here is derived from an EMBL/GenBank/DDBJ whole genome shotgun (WGS) entry which is preliminary data.</text>
</comment>
<dbReference type="Proteomes" id="UP001347796">
    <property type="component" value="Unassembled WGS sequence"/>
</dbReference>
<evidence type="ECO:0000256" key="6">
    <source>
        <dbReference type="ARBA" id="ARBA00022617"/>
    </source>
</evidence>
<evidence type="ECO:0000313" key="16">
    <source>
        <dbReference type="EMBL" id="KAK6171112.1"/>
    </source>
</evidence>
<comment type="subcellular location">
    <subcellularLocation>
        <location evidence="3">Endoplasmic reticulum membrane</location>
        <topology evidence="3">Peripheral membrane protein</topology>
    </subcellularLocation>
    <subcellularLocation>
        <location evidence="2">Microsome membrane</location>
        <topology evidence="2">Peripheral membrane protein</topology>
    </subcellularLocation>
</comment>
<keyword evidence="10 15" id="KW-0560">Oxidoreductase</keyword>
<evidence type="ECO:0000256" key="4">
    <source>
        <dbReference type="ARBA" id="ARBA00010617"/>
    </source>
</evidence>
<dbReference type="PROSITE" id="PS00086">
    <property type="entry name" value="CYTOCHROME_P450"/>
    <property type="match status" value="1"/>
</dbReference>
<gene>
    <name evidence="16" type="ORF">SNE40_019369</name>
</gene>
<keyword evidence="11 14" id="KW-0408">Iron</keyword>
<evidence type="ECO:0000256" key="3">
    <source>
        <dbReference type="ARBA" id="ARBA00004406"/>
    </source>
</evidence>
<evidence type="ECO:0000256" key="5">
    <source>
        <dbReference type="ARBA" id="ARBA00012109"/>
    </source>
</evidence>
<keyword evidence="17" id="KW-1185">Reference proteome</keyword>
<evidence type="ECO:0000256" key="15">
    <source>
        <dbReference type="RuleBase" id="RU000461"/>
    </source>
</evidence>
<evidence type="ECO:0000256" key="13">
    <source>
        <dbReference type="ARBA" id="ARBA00023136"/>
    </source>
</evidence>
<name>A0AAN8J729_PATCE</name>
<evidence type="ECO:0000256" key="8">
    <source>
        <dbReference type="ARBA" id="ARBA00022824"/>
    </source>
</evidence>
<comment type="cofactor">
    <cofactor evidence="1 14">
        <name>heme</name>
        <dbReference type="ChEBI" id="CHEBI:30413"/>
    </cofactor>
</comment>
<keyword evidence="9" id="KW-0492">Microsome</keyword>
<dbReference type="GO" id="GO:0042446">
    <property type="term" value="P:hormone biosynthetic process"/>
    <property type="evidence" value="ECO:0007669"/>
    <property type="project" value="TreeGrafter"/>
</dbReference>
<dbReference type="EMBL" id="JAZGQO010000014">
    <property type="protein sequence ID" value="KAK6171112.1"/>
    <property type="molecule type" value="Genomic_DNA"/>
</dbReference>
<dbReference type="Gene3D" id="1.10.630.10">
    <property type="entry name" value="Cytochrome P450"/>
    <property type="match status" value="1"/>
</dbReference>
<evidence type="ECO:0000313" key="17">
    <source>
        <dbReference type="Proteomes" id="UP001347796"/>
    </source>
</evidence>
<evidence type="ECO:0000256" key="10">
    <source>
        <dbReference type="ARBA" id="ARBA00023002"/>
    </source>
</evidence>
<keyword evidence="7 14" id="KW-0479">Metal-binding</keyword>
<evidence type="ECO:0000256" key="2">
    <source>
        <dbReference type="ARBA" id="ARBA00004174"/>
    </source>
</evidence>
<dbReference type="PRINTS" id="PR00463">
    <property type="entry name" value="EP450I"/>
</dbReference>
<keyword evidence="6 14" id="KW-0349">Heme</keyword>
<evidence type="ECO:0000256" key="1">
    <source>
        <dbReference type="ARBA" id="ARBA00001971"/>
    </source>
</evidence>
<reference evidence="16 17" key="1">
    <citation type="submission" date="2024-01" db="EMBL/GenBank/DDBJ databases">
        <title>The genome of the rayed Mediterranean limpet Patella caerulea (Linnaeus, 1758).</title>
        <authorList>
            <person name="Anh-Thu Weber A."/>
            <person name="Halstead-Nussloch G."/>
        </authorList>
    </citation>
    <scope>NUCLEOTIDE SEQUENCE [LARGE SCALE GENOMIC DNA]</scope>
    <source>
        <strain evidence="16">AATW-2023a</strain>
        <tissue evidence="16">Whole specimen</tissue>
    </source>
</reference>
<dbReference type="PRINTS" id="PR00385">
    <property type="entry name" value="P450"/>
</dbReference>
<dbReference type="GO" id="GO:0020037">
    <property type="term" value="F:heme binding"/>
    <property type="evidence" value="ECO:0007669"/>
    <property type="project" value="InterPro"/>
</dbReference>
<dbReference type="AlphaFoldDB" id="A0AAN8J729"/>
<dbReference type="InterPro" id="IPR001128">
    <property type="entry name" value="Cyt_P450"/>
</dbReference>